<sequence>MHHTKACLVEGPSRCKSEVYMNVRMAEGSAVVQVDLESPNEPPHCQSDSMILIHSIVLVSEAVIEVLTGIERLVQILRMWILVSHILHSLWNVKFPYPLPLCMNVAVLHHVQSGIPNCLSRIKRSGARGKISSPLLKESCQ</sequence>
<dbReference type="AlphaFoldDB" id="A0AAP0PEP1"/>
<reference evidence="1 2" key="1">
    <citation type="submission" date="2024-01" db="EMBL/GenBank/DDBJ databases">
        <title>Genome assemblies of Stephania.</title>
        <authorList>
            <person name="Yang L."/>
        </authorList>
    </citation>
    <scope>NUCLEOTIDE SEQUENCE [LARGE SCALE GENOMIC DNA]</scope>
    <source>
        <strain evidence="1">JXDWG</strain>
        <tissue evidence="1">Leaf</tissue>
    </source>
</reference>
<comment type="caution">
    <text evidence="1">The sequence shown here is derived from an EMBL/GenBank/DDBJ whole genome shotgun (WGS) entry which is preliminary data.</text>
</comment>
<evidence type="ECO:0000313" key="2">
    <source>
        <dbReference type="Proteomes" id="UP001419268"/>
    </source>
</evidence>
<dbReference type="Proteomes" id="UP001419268">
    <property type="component" value="Unassembled WGS sequence"/>
</dbReference>
<dbReference type="EMBL" id="JBBNAG010000004">
    <property type="protein sequence ID" value="KAK9140154.1"/>
    <property type="molecule type" value="Genomic_DNA"/>
</dbReference>
<keyword evidence="2" id="KW-1185">Reference proteome</keyword>
<name>A0AAP0PEP1_9MAGN</name>
<accession>A0AAP0PEP1</accession>
<organism evidence="1 2">
    <name type="scientific">Stephania cephalantha</name>
    <dbReference type="NCBI Taxonomy" id="152367"/>
    <lineage>
        <taxon>Eukaryota</taxon>
        <taxon>Viridiplantae</taxon>
        <taxon>Streptophyta</taxon>
        <taxon>Embryophyta</taxon>
        <taxon>Tracheophyta</taxon>
        <taxon>Spermatophyta</taxon>
        <taxon>Magnoliopsida</taxon>
        <taxon>Ranunculales</taxon>
        <taxon>Menispermaceae</taxon>
        <taxon>Menispermoideae</taxon>
        <taxon>Cissampelideae</taxon>
        <taxon>Stephania</taxon>
    </lineage>
</organism>
<gene>
    <name evidence="1" type="ORF">Scep_009835</name>
</gene>
<proteinExistence type="predicted"/>
<evidence type="ECO:0000313" key="1">
    <source>
        <dbReference type="EMBL" id="KAK9140154.1"/>
    </source>
</evidence>
<protein>
    <submittedName>
        <fullName evidence="1">Uncharacterized protein</fullName>
    </submittedName>
</protein>